<proteinExistence type="predicted"/>
<evidence type="ECO:0000313" key="2">
    <source>
        <dbReference type="Proteomes" id="UP001237152"/>
    </source>
</evidence>
<organism evidence="1 2">
    <name type="scientific">Pandoravirus celtis</name>
    <dbReference type="NCBI Taxonomy" id="2568002"/>
    <lineage>
        <taxon>Viruses</taxon>
        <taxon>Pandoravirus</taxon>
    </lineage>
</organism>
<reference evidence="1" key="1">
    <citation type="journal article" date="2019" name="Front. Microbiol.">
        <title>Pandoravirus Celtis Illustrates the Microevolution Processes at Work in the Giant Pandoraviridae Genomes.</title>
        <authorList>
            <person name="Legendre M."/>
            <person name="Alempic J.M."/>
            <person name="Philippe N."/>
            <person name="Lartigue A."/>
            <person name="Jeudy S."/>
            <person name="Poirot O."/>
            <person name="Ta N.T."/>
            <person name="Nin S."/>
            <person name="Coute Y."/>
            <person name="Abergel C."/>
            <person name="Claverie J.M."/>
        </authorList>
    </citation>
    <scope>NUCLEOTIDE SEQUENCE</scope>
</reference>
<accession>A0A4D6EIQ4</accession>
<name>A0A4D6EIQ4_9VIRU</name>
<dbReference type="EMBL" id="MK174290">
    <property type="protein sequence ID" value="QBZ81607.1"/>
    <property type="molecule type" value="Genomic_DNA"/>
</dbReference>
<gene>
    <name evidence="1" type="ORF">pclt_cds_1021</name>
</gene>
<evidence type="ECO:0000313" key="1">
    <source>
        <dbReference type="EMBL" id="QBZ81607.1"/>
    </source>
</evidence>
<sequence>MDVTTHPSDENTSGAAAGTAVGAQSASDVLVDAALACVRWDESVDLDRLMVLEFEYNFNLLMPAVSKAAHRFDGRKSRLGQGYILQRTETVHFPWLHNNQHGTWGNGYSVALYRCDRGMWSVEHNGESMSDAQLAAWLAICARLPAFSFRYPVCDGDVDPDGTLRFGAYDMPSFKDMWMVSVVEAIAVRSGAWTGAEIMRTRNLCIALSAILDARQKNGPLIAVDIPKSGILTQAIAPALLPFGSGDGAILSSMRDALGAAESLTRGIHEIDAASTTMRKAADTSIVAQCIRKTLDIVYRMVDRLYATETYFLKLIAPSEYEAMIAEAPLAATFFQ</sequence>
<dbReference type="Proteomes" id="UP001237152">
    <property type="component" value="Segment"/>
</dbReference>
<protein>
    <submittedName>
        <fullName evidence="1">Uncharacterized protein</fullName>
    </submittedName>
</protein>